<reference evidence="1" key="1">
    <citation type="submission" date="2018-06" db="EMBL/GenBank/DDBJ databases">
        <authorList>
            <person name="Zhirakovskaya E."/>
        </authorList>
    </citation>
    <scope>NUCLEOTIDE SEQUENCE</scope>
</reference>
<dbReference type="AlphaFoldDB" id="A0A3B1CPQ2"/>
<organism evidence="1">
    <name type="scientific">hydrothermal vent metagenome</name>
    <dbReference type="NCBI Taxonomy" id="652676"/>
    <lineage>
        <taxon>unclassified sequences</taxon>
        <taxon>metagenomes</taxon>
        <taxon>ecological metagenomes</taxon>
    </lineage>
</organism>
<proteinExistence type="predicted"/>
<gene>
    <name evidence="1" type="ORF">MNBD_NITROSPINAE04-2151</name>
</gene>
<accession>A0A3B1CPQ2</accession>
<evidence type="ECO:0000313" key="1">
    <source>
        <dbReference type="EMBL" id="VAX24670.1"/>
    </source>
</evidence>
<protein>
    <submittedName>
        <fullName evidence="1">Uncharacterized protein</fullName>
    </submittedName>
</protein>
<name>A0A3B1CPQ2_9ZZZZ</name>
<dbReference type="EMBL" id="UOGA01000276">
    <property type="protein sequence ID" value="VAX24670.1"/>
    <property type="molecule type" value="Genomic_DNA"/>
</dbReference>
<sequence length="246" mass="26252">MRKIGLITAMMAFILAQASVVFATPSTQIWIPSTDIQGFGVAHLGVDNYNTVGKKGADGGRTFPTTYGLTVGVVPSDVWGIEIGIDMMEASDDPLFFNAKIGVSEGALGGWSPSLALGGYGFGTKKDSTDSNLIYGLVAKTFGEIGRFTIGYYTGNDKLLLDKNGEKDNSGLLASWDKQLSDKFWAAIDYQGGNNVWSAVSFGVSYALSDSASIILGYDVFLETDLNNDGIDDNANTMTFQLDVNL</sequence>